<accession>A0A316BZM4</accession>
<protein>
    <submittedName>
        <fullName evidence="3">RibD domain-containing protein</fullName>
    </submittedName>
</protein>
<dbReference type="Gene3D" id="3.40.430.10">
    <property type="entry name" value="Dihydrofolate Reductase, subunit A"/>
    <property type="match status" value="1"/>
</dbReference>
<dbReference type="PANTHER" id="PTHR38011">
    <property type="entry name" value="DIHYDROFOLATE REDUCTASE FAMILY PROTEIN (AFU_ORTHOLOGUE AFUA_8G06820)"/>
    <property type="match status" value="1"/>
</dbReference>
<dbReference type="RefSeq" id="WP_109613833.1">
    <property type="nucleotide sequence ID" value="NZ_QGGG01000012.1"/>
</dbReference>
<evidence type="ECO:0000259" key="2">
    <source>
        <dbReference type="Pfam" id="PF01872"/>
    </source>
</evidence>
<evidence type="ECO:0000313" key="3">
    <source>
        <dbReference type="EMBL" id="PWJ80550.1"/>
    </source>
</evidence>
<dbReference type="GO" id="GO:0009231">
    <property type="term" value="P:riboflavin biosynthetic process"/>
    <property type="evidence" value="ECO:0007669"/>
    <property type="project" value="InterPro"/>
</dbReference>
<organism evidence="3 4">
    <name type="scientific">Pseudaminobacter salicylatoxidans</name>
    <dbReference type="NCBI Taxonomy" id="93369"/>
    <lineage>
        <taxon>Bacteria</taxon>
        <taxon>Pseudomonadati</taxon>
        <taxon>Pseudomonadota</taxon>
        <taxon>Alphaproteobacteria</taxon>
        <taxon>Hyphomicrobiales</taxon>
        <taxon>Phyllobacteriaceae</taxon>
        <taxon>Pseudaminobacter</taxon>
    </lineage>
</organism>
<proteinExistence type="predicted"/>
<dbReference type="InterPro" id="IPR024072">
    <property type="entry name" value="DHFR-like_dom_sf"/>
</dbReference>
<evidence type="ECO:0000256" key="1">
    <source>
        <dbReference type="SAM" id="MobiDB-lite"/>
    </source>
</evidence>
<keyword evidence="4" id="KW-1185">Reference proteome</keyword>
<gene>
    <name evidence="3" type="ORF">C7441_11291</name>
</gene>
<dbReference type="InterPro" id="IPR050765">
    <property type="entry name" value="Riboflavin_Biosynth_HTPR"/>
</dbReference>
<dbReference type="Pfam" id="PF01872">
    <property type="entry name" value="RibD_C"/>
    <property type="match status" value="1"/>
</dbReference>
<feature type="domain" description="Bacterial bifunctional deaminase-reductase C-terminal" evidence="2">
    <location>
        <begin position="4"/>
        <end position="185"/>
    </location>
</feature>
<dbReference type="PANTHER" id="PTHR38011:SF2">
    <property type="entry name" value="BIFUNCTIONAL DEAMINASE-REDUCTASE DOMAIN PROTEIN"/>
    <property type="match status" value="1"/>
</dbReference>
<reference evidence="3 4" key="1">
    <citation type="submission" date="2018-05" db="EMBL/GenBank/DDBJ databases">
        <title>Genomic Encyclopedia of Type Strains, Phase IV (KMG-IV): sequencing the most valuable type-strain genomes for metagenomic binning, comparative biology and taxonomic classification.</title>
        <authorList>
            <person name="Goeker M."/>
        </authorList>
    </citation>
    <scope>NUCLEOTIDE SEQUENCE [LARGE SCALE GENOMIC DNA]</scope>
    <source>
        <strain evidence="3 4">DSM 6986</strain>
    </source>
</reference>
<dbReference type="AlphaFoldDB" id="A0A316BZM4"/>
<name>A0A316BZM4_PSESE</name>
<feature type="region of interest" description="Disordered" evidence="1">
    <location>
        <begin position="198"/>
        <end position="226"/>
    </location>
</feature>
<comment type="caution">
    <text evidence="3">The sequence shown here is derived from an EMBL/GenBank/DDBJ whole genome shotgun (WGS) entry which is preliminary data.</text>
</comment>
<evidence type="ECO:0000313" key="4">
    <source>
        <dbReference type="Proteomes" id="UP000245396"/>
    </source>
</evidence>
<dbReference type="EMBL" id="QGGG01000012">
    <property type="protein sequence ID" value="PWJ80550.1"/>
    <property type="molecule type" value="Genomic_DNA"/>
</dbReference>
<feature type="compositionally biased region" description="Basic and acidic residues" evidence="1">
    <location>
        <begin position="204"/>
        <end position="226"/>
    </location>
</feature>
<dbReference type="STRING" id="1192868.GCA_000304395_01739"/>
<dbReference type="GO" id="GO:0008703">
    <property type="term" value="F:5-amino-6-(5-phosphoribosylamino)uracil reductase activity"/>
    <property type="evidence" value="ECO:0007669"/>
    <property type="project" value="InterPro"/>
</dbReference>
<sequence length="226" mass="25148">MRRIVAAVFVSLDSVMQAPGGPQEDPTGGFRHEGWVAPHFDEALFGVMGKLFEKPFDLLLGRRTYDIFAAHWPYVKDDPIGPMFDRVTKYVATHDPESLTWQNSEWLGKDVPAALRKLRQDDGPDLLIQGSSELIQELLEHDLIDRFQLVVIPVILGNGKKLFGTGAMPAALKLTDSLVTPKGVIVAAYERAGEVETGNFGAEHPSEAELERRRGLAEMERRRKSA</sequence>
<dbReference type="InterPro" id="IPR002734">
    <property type="entry name" value="RibDG_C"/>
</dbReference>
<dbReference type="Proteomes" id="UP000245396">
    <property type="component" value="Unassembled WGS sequence"/>
</dbReference>
<dbReference type="OrthoDB" id="7342392at2"/>
<dbReference type="SUPFAM" id="SSF53597">
    <property type="entry name" value="Dihydrofolate reductase-like"/>
    <property type="match status" value="1"/>
</dbReference>